<dbReference type="GO" id="GO:0019290">
    <property type="term" value="P:siderophore biosynthetic process"/>
    <property type="evidence" value="ECO:0007669"/>
    <property type="project" value="TreeGrafter"/>
</dbReference>
<dbReference type="PANTHER" id="PTHR38444:SF1">
    <property type="entry name" value="ENTEROBACTIN BIOSYNTHESIS PROTEIN YBDZ"/>
    <property type="match status" value="1"/>
</dbReference>
<dbReference type="Gene3D" id="3.90.820.10">
    <property type="entry name" value="Structural Genomics, Unknown Function 30-nov-00 1gh9 Mol_id"/>
    <property type="match status" value="1"/>
</dbReference>
<comment type="caution">
    <text evidence="2">The sequence shown here is derived from an EMBL/GenBank/DDBJ whole genome shotgun (WGS) entry which is preliminary data.</text>
</comment>
<dbReference type="EMBL" id="BJVJ01000047">
    <property type="protein sequence ID" value="GEL25166.1"/>
    <property type="molecule type" value="Genomic_DNA"/>
</dbReference>
<dbReference type="SUPFAM" id="SSF160582">
    <property type="entry name" value="MbtH-like"/>
    <property type="match status" value="1"/>
</dbReference>
<evidence type="ECO:0000259" key="1">
    <source>
        <dbReference type="SMART" id="SM00923"/>
    </source>
</evidence>
<accession>A0A511DK29</accession>
<dbReference type="RefSeq" id="WP_147110857.1">
    <property type="nucleotide sequence ID" value="NZ_BJVJ01000047.1"/>
</dbReference>
<dbReference type="InterPro" id="IPR038020">
    <property type="entry name" value="MbtH-like_sf"/>
</dbReference>
<dbReference type="Pfam" id="PF03621">
    <property type="entry name" value="MbtH"/>
    <property type="match status" value="1"/>
</dbReference>
<keyword evidence="3" id="KW-1185">Reference proteome</keyword>
<dbReference type="InterPro" id="IPR005153">
    <property type="entry name" value="MbtH-like_dom"/>
</dbReference>
<dbReference type="Proteomes" id="UP000321685">
    <property type="component" value="Unassembled WGS sequence"/>
</dbReference>
<dbReference type="OrthoDB" id="7584480at2"/>
<organism evidence="2 3">
    <name type="scientific">Pseudonocardia sulfidoxydans NBRC 16205</name>
    <dbReference type="NCBI Taxonomy" id="1223511"/>
    <lineage>
        <taxon>Bacteria</taxon>
        <taxon>Bacillati</taxon>
        <taxon>Actinomycetota</taxon>
        <taxon>Actinomycetes</taxon>
        <taxon>Pseudonocardiales</taxon>
        <taxon>Pseudonocardiaceae</taxon>
        <taxon>Pseudonocardia</taxon>
    </lineage>
</organism>
<proteinExistence type="predicted"/>
<protein>
    <submittedName>
        <fullName evidence="2">Antibiotic synthesis protein MbtH</fullName>
    </submittedName>
</protein>
<dbReference type="InterPro" id="IPR037407">
    <property type="entry name" value="MLP_fam"/>
</dbReference>
<reference evidence="2 3" key="1">
    <citation type="submission" date="2019-07" db="EMBL/GenBank/DDBJ databases">
        <title>Whole genome shotgun sequence of Pseudonocardia sulfidoxydans NBRC 16205.</title>
        <authorList>
            <person name="Hosoyama A."/>
            <person name="Uohara A."/>
            <person name="Ohji S."/>
            <person name="Ichikawa N."/>
        </authorList>
    </citation>
    <scope>NUCLEOTIDE SEQUENCE [LARGE SCALE GENOMIC DNA]</scope>
    <source>
        <strain evidence="2 3">NBRC 16205</strain>
    </source>
</reference>
<dbReference type="SMART" id="SM00923">
    <property type="entry name" value="MbtH"/>
    <property type="match status" value="1"/>
</dbReference>
<evidence type="ECO:0000313" key="3">
    <source>
        <dbReference type="Proteomes" id="UP000321685"/>
    </source>
</evidence>
<dbReference type="AlphaFoldDB" id="A0A511DK29"/>
<evidence type="ECO:0000313" key="2">
    <source>
        <dbReference type="EMBL" id="GEL25166.1"/>
    </source>
</evidence>
<feature type="domain" description="MbtH-like" evidence="1">
    <location>
        <begin position="4"/>
        <end position="57"/>
    </location>
</feature>
<dbReference type="GO" id="GO:0005829">
    <property type="term" value="C:cytosol"/>
    <property type="evidence" value="ECO:0007669"/>
    <property type="project" value="TreeGrafter"/>
</dbReference>
<sequence>MAKNPFDDDEGTFYALVNHEEQYSLWPTFKPVPGGWTVAFGGPDGRPRREVLAWIDENWTDLRPKSLRDVIAQHESAHN</sequence>
<gene>
    <name evidence="2" type="ORF">PSU4_41200</name>
</gene>
<dbReference type="PANTHER" id="PTHR38444">
    <property type="entry name" value="ENTEROBACTIN BIOSYNTHESIS PROTEIN YBDZ"/>
    <property type="match status" value="1"/>
</dbReference>
<name>A0A511DK29_9PSEU</name>